<keyword evidence="5 6" id="KW-0687">Ribonucleoprotein</keyword>
<dbReference type="RefSeq" id="YP_002327476.1">
    <property type="nucleotide sequence ID" value="NC_011600.1"/>
</dbReference>
<dbReference type="GO" id="GO:0070181">
    <property type="term" value="F:small ribosomal subunit rRNA binding"/>
    <property type="evidence" value="ECO:0007669"/>
    <property type="project" value="TreeGrafter"/>
</dbReference>
<proteinExistence type="inferred from homology"/>
<keyword evidence="3 6" id="KW-0694">RNA-binding</keyword>
<evidence type="ECO:0000256" key="3">
    <source>
        <dbReference type="ARBA" id="ARBA00022884"/>
    </source>
</evidence>
<dbReference type="GO" id="GO:0009507">
    <property type="term" value="C:chloroplast"/>
    <property type="evidence" value="ECO:0007669"/>
    <property type="project" value="UniProtKB-SubCell"/>
</dbReference>
<dbReference type="InterPro" id="IPR002583">
    <property type="entry name" value="Ribosomal_bS20"/>
</dbReference>
<evidence type="ECO:0000313" key="7">
    <source>
        <dbReference type="EMBL" id="ACF70893.1"/>
    </source>
</evidence>
<dbReference type="GO" id="GO:0006412">
    <property type="term" value="P:translation"/>
    <property type="evidence" value="ECO:0007669"/>
    <property type="project" value="UniProtKB-UniRule"/>
</dbReference>
<dbReference type="EMBL" id="EU912438">
    <property type="protein sequence ID" value="ACF70893.1"/>
    <property type="molecule type" value="Genomic_DNA"/>
</dbReference>
<evidence type="ECO:0000256" key="2">
    <source>
        <dbReference type="ARBA" id="ARBA00022730"/>
    </source>
</evidence>
<dbReference type="AlphaFoldDB" id="B7T1S7"/>
<geneLocation type="chloroplast" evidence="7"/>
<comment type="function">
    <text evidence="6">Binds directly to 16S ribosomal RNA.</text>
</comment>
<keyword evidence="7" id="KW-0150">Chloroplast</keyword>
<evidence type="ECO:0000256" key="4">
    <source>
        <dbReference type="ARBA" id="ARBA00022980"/>
    </source>
</evidence>
<dbReference type="GO" id="GO:0005829">
    <property type="term" value="C:cytosol"/>
    <property type="evidence" value="ECO:0007669"/>
    <property type="project" value="TreeGrafter"/>
</dbReference>
<dbReference type="SUPFAM" id="SSF46992">
    <property type="entry name" value="Ribosomal protein S20"/>
    <property type="match status" value="1"/>
</dbReference>
<dbReference type="Gene3D" id="1.20.58.110">
    <property type="entry name" value="Ribosomal protein S20"/>
    <property type="match status" value="1"/>
</dbReference>
<name>B7T1S7_VAULI</name>
<dbReference type="NCBIfam" id="TIGR00029">
    <property type="entry name" value="S20"/>
    <property type="match status" value="1"/>
</dbReference>
<reference evidence="7" key="1">
    <citation type="journal article" date="2008" name="Proc. Natl. Acad. Sci. U.S.A.">
        <title>Horizontal gene transfer of the algal nuclear gene psbO to the photosynthetic sea slug Elysia chlorotica.</title>
        <authorList>
            <person name="Rumpho M.E."/>
            <person name="Worful J.M."/>
            <person name="Lee J."/>
            <person name="Kannan K."/>
            <person name="Tyler M.S."/>
            <person name="Bhattacharya D."/>
            <person name="Moustafa A."/>
            <person name="Manhart J.R."/>
        </authorList>
    </citation>
    <scope>NUCLEOTIDE SEQUENCE [LARGE SCALE GENOMIC DNA]</scope>
    <source>
        <strain>CCMP2940</strain>
    </source>
</reference>
<evidence type="ECO:0000256" key="1">
    <source>
        <dbReference type="ARBA" id="ARBA00007634"/>
    </source>
</evidence>
<comment type="similarity">
    <text evidence="1 6">Belongs to the bacterial ribosomal protein bS20 family.</text>
</comment>
<sequence length="92" mass="10760">MANNNSAIKRIKTSERKRKENLPYKSLVKTYIKKYFKTLEDLKIAPTKNNYINAKIALNLVFSKIDKAKKKNIFHKNSAARKKSKLMKALFK</sequence>
<organism evidence="7">
    <name type="scientific">Vaucheria litorea</name>
    <name type="common">Yellow-green alga</name>
    <dbReference type="NCBI Taxonomy" id="109269"/>
    <lineage>
        <taxon>Eukaryota</taxon>
        <taxon>Sar</taxon>
        <taxon>Stramenopiles</taxon>
        <taxon>Ochrophyta</taxon>
        <taxon>PX clade</taxon>
        <taxon>Xanthophyceae</taxon>
        <taxon>Vaucheriales</taxon>
        <taxon>Vaucheriaceae</taxon>
        <taxon>Vaucheria</taxon>
    </lineage>
</organism>
<keyword evidence="4 6" id="KW-0689">Ribosomal protein</keyword>
<evidence type="ECO:0000256" key="6">
    <source>
        <dbReference type="HAMAP-Rule" id="MF_00500"/>
    </source>
</evidence>
<dbReference type="InterPro" id="IPR036510">
    <property type="entry name" value="Ribosomal_bS20_sf"/>
</dbReference>
<dbReference type="PANTHER" id="PTHR33398:SF1">
    <property type="entry name" value="SMALL RIBOSOMAL SUBUNIT PROTEIN BS20C"/>
    <property type="match status" value="1"/>
</dbReference>
<comment type="subcellular location">
    <subcellularLocation>
        <location evidence="6">Plastid</location>
        <location evidence="6">Chloroplast</location>
    </subcellularLocation>
</comment>
<accession>B7T1S7</accession>
<keyword evidence="7" id="KW-0934">Plastid</keyword>
<protein>
    <recommendedName>
        <fullName evidence="6">Small ribosomal subunit protein bS20c</fullName>
    </recommendedName>
</protein>
<dbReference type="PANTHER" id="PTHR33398">
    <property type="entry name" value="30S RIBOSOMAL PROTEIN S20"/>
    <property type="match status" value="1"/>
</dbReference>
<dbReference type="Pfam" id="PF01649">
    <property type="entry name" value="Ribosomal_S20p"/>
    <property type="match status" value="1"/>
</dbReference>
<gene>
    <name evidence="6 7" type="primary">rps20</name>
</gene>
<evidence type="ECO:0000256" key="5">
    <source>
        <dbReference type="ARBA" id="ARBA00023274"/>
    </source>
</evidence>
<keyword evidence="2 6" id="KW-0699">rRNA-binding</keyword>
<dbReference type="GO" id="GO:0015935">
    <property type="term" value="C:small ribosomal subunit"/>
    <property type="evidence" value="ECO:0007669"/>
    <property type="project" value="TreeGrafter"/>
</dbReference>
<dbReference type="HAMAP" id="MF_00500">
    <property type="entry name" value="Ribosomal_bS20"/>
    <property type="match status" value="1"/>
</dbReference>
<dbReference type="GeneID" id="7055984"/>
<dbReference type="GO" id="GO:0003735">
    <property type="term" value="F:structural constituent of ribosome"/>
    <property type="evidence" value="ECO:0007669"/>
    <property type="project" value="InterPro"/>
</dbReference>